<feature type="coiled-coil region" evidence="1">
    <location>
        <begin position="76"/>
        <end position="135"/>
    </location>
</feature>
<keyword evidence="4" id="KW-1185">Reference proteome</keyword>
<name>A0A1Q9DAW1_SYMMI</name>
<evidence type="ECO:0000256" key="1">
    <source>
        <dbReference type="SAM" id="Coils"/>
    </source>
</evidence>
<evidence type="ECO:0000313" key="4">
    <source>
        <dbReference type="Proteomes" id="UP000186817"/>
    </source>
</evidence>
<dbReference type="Proteomes" id="UP000186817">
    <property type="component" value="Unassembled WGS sequence"/>
</dbReference>
<evidence type="ECO:0000256" key="2">
    <source>
        <dbReference type="SAM" id="SignalP"/>
    </source>
</evidence>
<protein>
    <submittedName>
        <fullName evidence="3">Uncharacterized protein</fullName>
    </submittedName>
</protein>
<dbReference type="AlphaFoldDB" id="A0A1Q9DAW1"/>
<organism evidence="3 4">
    <name type="scientific">Symbiodinium microadriaticum</name>
    <name type="common">Dinoflagellate</name>
    <name type="synonym">Zooxanthella microadriatica</name>
    <dbReference type="NCBI Taxonomy" id="2951"/>
    <lineage>
        <taxon>Eukaryota</taxon>
        <taxon>Sar</taxon>
        <taxon>Alveolata</taxon>
        <taxon>Dinophyceae</taxon>
        <taxon>Suessiales</taxon>
        <taxon>Symbiodiniaceae</taxon>
        <taxon>Symbiodinium</taxon>
    </lineage>
</organism>
<gene>
    <name evidence="3" type="ORF">AK812_SmicGene25919</name>
</gene>
<comment type="caution">
    <text evidence="3">The sequence shown here is derived from an EMBL/GenBank/DDBJ whole genome shotgun (WGS) entry which is preliminary data.</text>
</comment>
<evidence type="ECO:0000313" key="3">
    <source>
        <dbReference type="EMBL" id="OLP92278.1"/>
    </source>
</evidence>
<feature type="chain" id="PRO_5012954788" evidence="2">
    <location>
        <begin position="20"/>
        <end position="242"/>
    </location>
</feature>
<keyword evidence="2" id="KW-0732">Signal</keyword>
<reference evidence="3 4" key="1">
    <citation type="submission" date="2016-02" db="EMBL/GenBank/DDBJ databases">
        <title>Genome analysis of coral dinoflagellate symbionts highlights evolutionary adaptations to a symbiotic lifestyle.</title>
        <authorList>
            <person name="Aranda M."/>
            <person name="Li Y."/>
            <person name="Liew Y.J."/>
            <person name="Baumgarten S."/>
            <person name="Simakov O."/>
            <person name="Wilson M."/>
            <person name="Piel J."/>
            <person name="Ashoor H."/>
            <person name="Bougouffa S."/>
            <person name="Bajic V.B."/>
            <person name="Ryu T."/>
            <person name="Ravasi T."/>
            <person name="Bayer T."/>
            <person name="Micklem G."/>
            <person name="Kim H."/>
            <person name="Bhak J."/>
            <person name="Lajeunesse T.C."/>
            <person name="Voolstra C.R."/>
        </authorList>
    </citation>
    <scope>NUCLEOTIDE SEQUENCE [LARGE SCALE GENOMIC DNA]</scope>
    <source>
        <strain evidence="3 4">CCMP2467</strain>
    </source>
</reference>
<keyword evidence="1" id="KW-0175">Coiled coil</keyword>
<proteinExistence type="predicted"/>
<accession>A0A1Q9DAW1</accession>
<dbReference type="EMBL" id="LSRX01000628">
    <property type="protein sequence ID" value="OLP92278.1"/>
    <property type="molecule type" value="Genomic_DNA"/>
</dbReference>
<dbReference type="OrthoDB" id="416746at2759"/>
<feature type="signal peptide" evidence="2">
    <location>
        <begin position="1"/>
        <end position="19"/>
    </location>
</feature>
<sequence length="242" mass="27402">MKIARSLLIAAACYHVAESVVVQRDVGNRQSSMQDLASSDQFYAGVFRTQEAELMKVQEIARSFEAPETAQLLPALEMLRGLYQDGKERISELNAKEEDSKKAFTEKEAAHEKKLASMKEKLETKKISNEFYESEVKDENRIWTYWSKVRERQHRQYLSALRLQHATMKKVHNMIELYEKALSSKGSTSDLKEDLQKVMATMHGGAPGHLVLMQDELKGIQCCSAELDALHAAVQAALQTPL</sequence>